<dbReference type="Proteomes" id="UP000743370">
    <property type="component" value="Unassembled WGS sequence"/>
</dbReference>
<comment type="similarity">
    <text evidence="2">Belongs to the tetraspanin (TM4SF) family.</text>
</comment>
<feature type="transmembrane region" description="Helical" evidence="6">
    <location>
        <begin position="71"/>
        <end position="95"/>
    </location>
</feature>
<dbReference type="InterPro" id="IPR018499">
    <property type="entry name" value="Tetraspanin/Peripherin"/>
</dbReference>
<evidence type="ECO:0000256" key="5">
    <source>
        <dbReference type="ARBA" id="ARBA00023136"/>
    </source>
</evidence>
<sequence length="317" mass="35724">MGVSNNITAVVNFIALLASIPIIGAGVWLASKPDNECIHNFRWHVLVLGLLVLLVSLAGFVGAYWNKQGLLAFYLCCMAILIALLLFILLFSFIVTRPDGTYYVPGRGFKESMLDGFSPWLRNHLTASRSWNKITTCLADSDVCIRLTQDYISADQFFNSHISPLQELGKKSLRDVRSGWDLVFYLIPATWPTIYDMDGLLIKLEGSRAFNSDTSGCCKPPSACGYNYVNPILWINPVNPMVDSDCYLWTNEQSQLCYNCNACKAGLLGNLREEWRKANIILMVAVVVLIWVYLIACSAFKNAQTEDLFRRYKRGWV</sequence>
<feature type="transmembrane region" description="Helical" evidence="6">
    <location>
        <begin position="6"/>
        <end position="31"/>
    </location>
</feature>
<feature type="transmembrane region" description="Helical" evidence="6">
    <location>
        <begin position="43"/>
        <end position="65"/>
    </location>
</feature>
<evidence type="ECO:0000256" key="2">
    <source>
        <dbReference type="ARBA" id="ARBA00006840"/>
    </source>
</evidence>
<dbReference type="GO" id="GO:0016020">
    <property type="term" value="C:membrane"/>
    <property type="evidence" value="ECO:0007669"/>
    <property type="project" value="UniProtKB-SubCell"/>
</dbReference>
<dbReference type="Pfam" id="PF00335">
    <property type="entry name" value="Tetraspanin"/>
    <property type="match status" value="1"/>
</dbReference>
<keyword evidence="3 6" id="KW-0812">Transmembrane</keyword>
<comment type="subcellular location">
    <subcellularLocation>
        <location evidence="1">Membrane</location>
        <topology evidence="1">Multi-pass membrane protein</topology>
    </subcellularLocation>
</comment>
<evidence type="ECO:0000256" key="6">
    <source>
        <dbReference type="SAM" id="Phobius"/>
    </source>
</evidence>
<reference evidence="7 8" key="1">
    <citation type="submission" date="2020-05" db="EMBL/GenBank/DDBJ databases">
        <title>Vigna angularis (adzuki bean) Var. LongXiaoDou No. 4 denovo assembly.</title>
        <authorList>
            <person name="Xiang H."/>
        </authorList>
    </citation>
    <scope>NUCLEOTIDE SEQUENCE [LARGE SCALE GENOMIC DNA]</scope>
    <source>
        <tissue evidence="7">Leaf</tissue>
    </source>
</reference>
<keyword evidence="4 6" id="KW-1133">Transmembrane helix</keyword>
<evidence type="ECO:0000313" key="8">
    <source>
        <dbReference type="Proteomes" id="UP000743370"/>
    </source>
</evidence>
<gene>
    <name evidence="7" type="ORF">HKW66_Vig0124770</name>
</gene>
<dbReference type="GO" id="GO:0009734">
    <property type="term" value="P:auxin-activated signaling pathway"/>
    <property type="evidence" value="ECO:0007669"/>
    <property type="project" value="InterPro"/>
</dbReference>
<evidence type="ECO:0000256" key="1">
    <source>
        <dbReference type="ARBA" id="ARBA00004141"/>
    </source>
</evidence>
<evidence type="ECO:0000313" key="7">
    <source>
        <dbReference type="EMBL" id="KAG2385385.1"/>
    </source>
</evidence>
<evidence type="ECO:0000256" key="3">
    <source>
        <dbReference type="ARBA" id="ARBA00022692"/>
    </source>
</evidence>
<name>A0A8T0JY18_PHAAN</name>
<evidence type="ECO:0000256" key="4">
    <source>
        <dbReference type="ARBA" id="ARBA00022989"/>
    </source>
</evidence>
<dbReference type="AlphaFoldDB" id="A0A8T0JY18"/>
<feature type="transmembrane region" description="Helical" evidence="6">
    <location>
        <begin position="280"/>
        <end position="301"/>
    </location>
</feature>
<dbReference type="EMBL" id="JABFOF010000008">
    <property type="protein sequence ID" value="KAG2385385.1"/>
    <property type="molecule type" value="Genomic_DNA"/>
</dbReference>
<proteinExistence type="inferred from homology"/>
<protein>
    <submittedName>
        <fullName evidence="7">Tetraspanin-2 protein</fullName>
    </submittedName>
</protein>
<keyword evidence="5 6" id="KW-0472">Membrane</keyword>
<comment type="caution">
    <text evidence="7">The sequence shown here is derived from an EMBL/GenBank/DDBJ whole genome shotgun (WGS) entry which is preliminary data.</text>
</comment>
<dbReference type="PANTHER" id="PTHR32191">
    <property type="entry name" value="TETRASPANIN-8-RELATED"/>
    <property type="match status" value="1"/>
</dbReference>
<dbReference type="InterPro" id="IPR044991">
    <property type="entry name" value="TET_plant"/>
</dbReference>
<organism evidence="7 8">
    <name type="scientific">Phaseolus angularis</name>
    <name type="common">Azuki bean</name>
    <name type="synonym">Vigna angularis</name>
    <dbReference type="NCBI Taxonomy" id="3914"/>
    <lineage>
        <taxon>Eukaryota</taxon>
        <taxon>Viridiplantae</taxon>
        <taxon>Streptophyta</taxon>
        <taxon>Embryophyta</taxon>
        <taxon>Tracheophyta</taxon>
        <taxon>Spermatophyta</taxon>
        <taxon>Magnoliopsida</taxon>
        <taxon>eudicotyledons</taxon>
        <taxon>Gunneridae</taxon>
        <taxon>Pentapetalae</taxon>
        <taxon>rosids</taxon>
        <taxon>fabids</taxon>
        <taxon>Fabales</taxon>
        <taxon>Fabaceae</taxon>
        <taxon>Papilionoideae</taxon>
        <taxon>50 kb inversion clade</taxon>
        <taxon>NPAAA clade</taxon>
        <taxon>indigoferoid/millettioid clade</taxon>
        <taxon>Phaseoleae</taxon>
        <taxon>Vigna</taxon>
    </lineage>
</organism>
<accession>A0A8T0JY18</accession>